<keyword evidence="1" id="KW-0472">Membrane</keyword>
<keyword evidence="3" id="KW-1185">Reference proteome</keyword>
<protein>
    <recommendedName>
        <fullName evidence="4">Toxin CptA</fullName>
    </recommendedName>
</protein>
<dbReference type="STRING" id="430453.SAMN04487962_11177"/>
<name>A0A1I0F1C2_9GAMM</name>
<dbReference type="RefSeq" id="WP_091852436.1">
    <property type="nucleotide sequence ID" value="NZ_FOHZ01000011.1"/>
</dbReference>
<organism evidence="2 3">
    <name type="scientific">Marinobacter segnicrescens</name>
    <dbReference type="NCBI Taxonomy" id="430453"/>
    <lineage>
        <taxon>Bacteria</taxon>
        <taxon>Pseudomonadati</taxon>
        <taxon>Pseudomonadota</taxon>
        <taxon>Gammaproteobacteria</taxon>
        <taxon>Pseudomonadales</taxon>
        <taxon>Marinobacteraceae</taxon>
        <taxon>Marinobacter</taxon>
    </lineage>
</organism>
<proteinExistence type="predicted"/>
<evidence type="ECO:0000313" key="2">
    <source>
        <dbReference type="EMBL" id="SET51406.1"/>
    </source>
</evidence>
<reference evidence="3" key="1">
    <citation type="submission" date="2016-10" db="EMBL/GenBank/DDBJ databases">
        <authorList>
            <person name="Varghese N."/>
            <person name="Submissions S."/>
        </authorList>
    </citation>
    <scope>NUCLEOTIDE SEQUENCE [LARGE SCALE GENOMIC DNA]</scope>
    <source>
        <strain evidence="3">CGMCC 1.6489</strain>
    </source>
</reference>
<gene>
    <name evidence="2" type="ORF">SAMN04487962_11177</name>
</gene>
<feature type="transmembrane region" description="Helical" evidence="1">
    <location>
        <begin position="20"/>
        <end position="50"/>
    </location>
</feature>
<dbReference type="Proteomes" id="UP000198762">
    <property type="component" value="Unassembled WGS sequence"/>
</dbReference>
<dbReference type="EMBL" id="FOHZ01000011">
    <property type="protein sequence ID" value="SET51406.1"/>
    <property type="molecule type" value="Genomic_DNA"/>
</dbReference>
<keyword evidence="1" id="KW-1133">Transmembrane helix</keyword>
<dbReference type="AlphaFoldDB" id="A0A1I0F1C2"/>
<sequence length="172" mass="19180">MYNRIELPLAPSTVIGLLAAAPWILLVLVGLGMAIRGAWLLVPVVALLALQGMRRWRQAGTLTEPDAVRQLTARGPRLFTTLANGDEEEVKVSGDSRVSGRYLVLGLLGHSSGRRYPVILLPRPLGNVPAESLRRMRVWLRLMPEHPAPIDETPWYKNFTQRIWPGGKTHDH</sequence>
<evidence type="ECO:0000256" key="1">
    <source>
        <dbReference type="SAM" id="Phobius"/>
    </source>
</evidence>
<accession>A0A1I0F1C2</accession>
<evidence type="ECO:0008006" key="4">
    <source>
        <dbReference type="Google" id="ProtNLM"/>
    </source>
</evidence>
<keyword evidence="1" id="KW-0812">Transmembrane</keyword>
<dbReference type="OrthoDB" id="6369153at2"/>
<evidence type="ECO:0000313" key="3">
    <source>
        <dbReference type="Proteomes" id="UP000198762"/>
    </source>
</evidence>